<accession>A0A7D7LUK9</accession>
<dbReference type="Pfam" id="PF12900">
    <property type="entry name" value="Pyridox_ox_2"/>
    <property type="match status" value="1"/>
</dbReference>
<dbReference type="InterPro" id="IPR024747">
    <property type="entry name" value="Pyridox_Oxase-rel"/>
</dbReference>
<dbReference type="RefSeq" id="WP_188331638.1">
    <property type="nucleotide sequence ID" value="NZ_CP059491.1"/>
</dbReference>
<protein>
    <submittedName>
        <fullName evidence="1">Pyridoxamine 5'-phosphate oxidase family protein</fullName>
    </submittedName>
</protein>
<dbReference type="KEGG" id="gji:H1R19_08695"/>
<organism evidence="1 2">
    <name type="scientific">Gordonia jinghuaiqii</name>
    <dbReference type="NCBI Taxonomy" id="2758710"/>
    <lineage>
        <taxon>Bacteria</taxon>
        <taxon>Bacillati</taxon>
        <taxon>Actinomycetota</taxon>
        <taxon>Actinomycetes</taxon>
        <taxon>Mycobacteriales</taxon>
        <taxon>Gordoniaceae</taxon>
        <taxon>Gordonia</taxon>
    </lineage>
</organism>
<evidence type="ECO:0000313" key="2">
    <source>
        <dbReference type="Proteomes" id="UP000515663"/>
    </source>
</evidence>
<dbReference type="AlphaFoldDB" id="A0A7D7LUK9"/>
<dbReference type="Proteomes" id="UP000515663">
    <property type="component" value="Chromosome"/>
</dbReference>
<dbReference type="InterPro" id="IPR012349">
    <property type="entry name" value="Split_barrel_FMN-bd"/>
</dbReference>
<name>A0A7D7LUK9_9ACTN</name>
<keyword evidence="2" id="KW-1185">Reference proteome</keyword>
<sequence>MVDNPVQVLTADEAWNLLGSTELGRIGLSVNGQPDIFPVNYHAGDGRILLRTGEGTKLAELVVNSRVVFESDGHTDTGGWSVVAKGTARVLTSLREIEEADRLPLRPWIPTMKYNYVEIVVEEISARRFEFGPEPERYPV</sequence>
<gene>
    <name evidence="1" type="ORF">H1R19_08695</name>
</gene>
<proteinExistence type="predicted"/>
<dbReference type="Gene3D" id="2.30.110.10">
    <property type="entry name" value="Electron Transport, Fmn-binding Protein, Chain A"/>
    <property type="match status" value="1"/>
</dbReference>
<reference evidence="2" key="1">
    <citation type="submission" date="2020-07" db="EMBL/GenBank/DDBJ databases">
        <title>novel species isolated from the respiratory tract of Marmot.</title>
        <authorList>
            <person name="Zhang G."/>
        </authorList>
    </citation>
    <scope>NUCLEOTIDE SEQUENCE [LARGE SCALE GENOMIC DNA]</scope>
    <source>
        <strain evidence="2">686</strain>
    </source>
</reference>
<dbReference type="EMBL" id="CP059491">
    <property type="protein sequence ID" value="QMT03805.1"/>
    <property type="molecule type" value="Genomic_DNA"/>
</dbReference>
<evidence type="ECO:0000313" key="1">
    <source>
        <dbReference type="EMBL" id="QMT03805.1"/>
    </source>
</evidence>
<dbReference type="SUPFAM" id="SSF50475">
    <property type="entry name" value="FMN-binding split barrel"/>
    <property type="match status" value="1"/>
</dbReference>